<evidence type="ECO:0000313" key="4">
    <source>
        <dbReference type="EMBL" id="RIX50250.1"/>
    </source>
</evidence>
<name>A0A3A1UY51_9BACL</name>
<dbReference type="OrthoDB" id="1706086at2"/>
<gene>
    <name evidence="4" type="ORF">D3P08_20575</name>
</gene>
<dbReference type="InterPro" id="IPR032812">
    <property type="entry name" value="SbsA_Ig"/>
</dbReference>
<dbReference type="RefSeq" id="WP_119601999.1">
    <property type="nucleotide sequence ID" value="NZ_QXQA01000015.1"/>
</dbReference>
<keyword evidence="5" id="KW-1185">Reference proteome</keyword>
<dbReference type="Pfam" id="PF00395">
    <property type="entry name" value="SLH"/>
    <property type="match status" value="1"/>
</dbReference>
<reference evidence="4 5" key="1">
    <citation type="submission" date="2018-09" db="EMBL/GenBank/DDBJ databases">
        <title>Paenibacillus aracenensis nov. sp. isolated from a cave in southern Spain.</title>
        <authorList>
            <person name="Jurado V."/>
            <person name="Gutierrez-Patricio S."/>
            <person name="Gonzalez-Pimentel J.L."/>
            <person name="Miller A.Z."/>
            <person name="Laiz L."/>
            <person name="Saiz-Jimenez C."/>
        </authorList>
    </citation>
    <scope>NUCLEOTIDE SEQUENCE [LARGE SCALE GENOMIC DNA]</scope>
    <source>
        <strain evidence="4 5">DSM 22867</strain>
    </source>
</reference>
<dbReference type="Gene3D" id="2.60.40.1220">
    <property type="match status" value="3"/>
</dbReference>
<dbReference type="Proteomes" id="UP000266482">
    <property type="component" value="Unassembled WGS sequence"/>
</dbReference>
<evidence type="ECO:0000256" key="2">
    <source>
        <dbReference type="SAM" id="SignalP"/>
    </source>
</evidence>
<evidence type="ECO:0000259" key="3">
    <source>
        <dbReference type="PROSITE" id="PS51272"/>
    </source>
</evidence>
<dbReference type="InterPro" id="IPR014755">
    <property type="entry name" value="Cu-Rt/internalin_Ig-like"/>
</dbReference>
<comment type="caution">
    <text evidence="4">The sequence shown here is derived from an EMBL/GenBank/DDBJ whole genome shotgun (WGS) entry which is preliminary data.</text>
</comment>
<feature type="chain" id="PRO_5017462228" description="SLH domain-containing protein" evidence="2">
    <location>
        <begin position="30"/>
        <end position="693"/>
    </location>
</feature>
<proteinExistence type="predicted"/>
<dbReference type="PROSITE" id="PS51272">
    <property type="entry name" value="SLH"/>
    <property type="match status" value="1"/>
</dbReference>
<evidence type="ECO:0000256" key="1">
    <source>
        <dbReference type="ARBA" id="ARBA00022729"/>
    </source>
</evidence>
<dbReference type="EMBL" id="QXQA01000015">
    <property type="protein sequence ID" value="RIX50250.1"/>
    <property type="molecule type" value="Genomic_DNA"/>
</dbReference>
<feature type="domain" description="SLH" evidence="3">
    <location>
        <begin position="81"/>
        <end position="144"/>
    </location>
</feature>
<feature type="signal peptide" evidence="2">
    <location>
        <begin position="1"/>
        <end position="29"/>
    </location>
</feature>
<accession>A0A3A1UY51</accession>
<evidence type="ECO:0000313" key="5">
    <source>
        <dbReference type="Proteomes" id="UP000266482"/>
    </source>
</evidence>
<dbReference type="InterPro" id="IPR001119">
    <property type="entry name" value="SLH_dom"/>
</dbReference>
<dbReference type="Pfam" id="PF13205">
    <property type="entry name" value="Big_5"/>
    <property type="match status" value="3"/>
</dbReference>
<keyword evidence="1 2" id="KW-0732">Signal</keyword>
<protein>
    <recommendedName>
        <fullName evidence="3">SLH domain-containing protein</fullName>
    </recommendedName>
</protein>
<organism evidence="4 5">
    <name type="scientific">Paenibacillus nanensis</name>
    <dbReference type="NCBI Taxonomy" id="393251"/>
    <lineage>
        <taxon>Bacteria</taxon>
        <taxon>Bacillati</taxon>
        <taxon>Bacillota</taxon>
        <taxon>Bacilli</taxon>
        <taxon>Bacillales</taxon>
        <taxon>Paenibacillaceae</taxon>
        <taxon>Paenibacillus</taxon>
    </lineage>
</organism>
<sequence>MKKTAFRKIALALLAFTLLLGLAVPSAGAATLTTEEKFQILKQHGIMTGFEDGSSRLHESMSREQFAAVLYRLLELPSSNSTPRFSDVLKNRWSFTAVQAVRNAGIMEGKGNNRFEPTAPVKVEELAVVLLKVNNGTPNTNISFQGKVSAWAKGAVATALVKGWIAPMSDYTVKATRGVLVEAIYAVYIGSGTALDVRSVEGLNVQTVRVNLKAKAGSADVNRFSLRDDLGNAVPILYSTVSADGMSVLLTTGYQLENRTHYLTIDGSVWTYTSTKSDMTKPTITAFDRITARVYTLTFSEPVDNGTATNPSNYSFSGGLKLTSVQLSSDKRQVTITTSNQSDNTRYWLTVKNIKDLAGNVMDTRSDLSIIGSNDATKPTIIESEFKVNADASLTIKFSEKVNRDIAVQTARYSIPGLSVLSASLDNEGRTVTLRTSAQQDKTVYNLTVSGIPDLAGNIMDTKSGLLFGGISNPVLPVKLQSIAAVNENTIEVTFDRDITDSDIGSLVVTILKDNGANVSMSGWSKYAVRKSGANKVVSVQFRTGTDPNPALFQPGHVYSARVTGVSSLLTQDGANDTTFAGTVAANEIPYAKQVVVVNRSTIKVLFSEPVKNVNEPYFVLNEQGGSAVGISHDELNNTGAVVTEVTLKLSKDMTPGQVYVLTFKPGITDAAGFNGWKTKNGNEDYSILFTGI</sequence>
<dbReference type="AlphaFoldDB" id="A0A3A1UY51"/>